<accession>A0A1V9R882</accession>
<gene>
    <name evidence="1" type="ORF">B6U56_09045</name>
</gene>
<dbReference type="RefSeq" id="WP_081535303.1">
    <property type="nucleotide sequence ID" value="NZ_NBEF01000033.1"/>
</dbReference>
<reference evidence="1 2" key="1">
    <citation type="submission" date="2017-03" db="EMBL/GenBank/DDBJ databases">
        <title>Phylogenomics and comparative genomics of Lactobacillus salivarius, a mammalian gut commensal.</title>
        <authorList>
            <person name="Harris H.M."/>
        </authorList>
    </citation>
    <scope>NUCLEOTIDE SEQUENCE [LARGE SCALE GENOMIC DNA]</scope>
    <source>
        <strain evidence="1 2">JCM 1047</strain>
    </source>
</reference>
<sequence>MNKLKNMTREELINELESKGICVVLDNDLDDYVEYLDDIYDAFDEIIDDIKDTYFSKPTSRQLKESWLSRVKAGYDEEYDEYFAKDFYYEDCILNEINSGNARKFLKWLDDKNIFFTFITLTSNGKSVDLVEYHPLNDLESYLLDDKNVLEKVFFEK</sequence>
<dbReference type="EMBL" id="NBEF01000033">
    <property type="protein sequence ID" value="OQQ89299.1"/>
    <property type="molecule type" value="Genomic_DNA"/>
</dbReference>
<evidence type="ECO:0000313" key="1">
    <source>
        <dbReference type="EMBL" id="OQQ89299.1"/>
    </source>
</evidence>
<proteinExistence type="predicted"/>
<dbReference type="Proteomes" id="UP000192575">
    <property type="component" value="Unassembled WGS sequence"/>
</dbReference>
<protein>
    <submittedName>
        <fullName evidence="1">Uncharacterized protein</fullName>
    </submittedName>
</protein>
<evidence type="ECO:0000313" key="2">
    <source>
        <dbReference type="Proteomes" id="UP000192575"/>
    </source>
</evidence>
<organism evidence="1 2">
    <name type="scientific">Ligilactobacillus salivarius</name>
    <dbReference type="NCBI Taxonomy" id="1624"/>
    <lineage>
        <taxon>Bacteria</taxon>
        <taxon>Bacillati</taxon>
        <taxon>Bacillota</taxon>
        <taxon>Bacilli</taxon>
        <taxon>Lactobacillales</taxon>
        <taxon>Lactobacillaceae</taxon>
        <taxon>Ligilactobacillus</taxon>
    </lineage>
</organism>
<comment type="caution">
    <text evidence="1">The sequence shown here is derived from an EMBL/GenBank/DDBJ whole genome shotgun (WGS) entry which is preliminary data.</text>
</comment>
<name>A0A1V9R882_9LACO</name>
<dbReference type="AlphaFoldDB" id="A0A1V9R882"/>